<dbReference type="EMBL" id="JAHOAX010000009">
    <property type="protein sequence ID" value="MBV3123744.1"/>
    <property type="molecule type" value="Genomic_DNA"/>
</dbReference>
<dbReference type="EMBL" id="SLTX01000001">
    <property type="protein sequence ID" value="TDB06065.1"/>
    <property type="molecule type" value="Genomic_DNA"/>
</dbReference>
<dbReference type="Proteomes" id="UP000347681">
    <property type="component" value="Unassembled WGS sequence"/>
</dbReference>
<dbReference type="EMBL" id="JAWDEV010000010">
    <property type="protein sequence ID" value="MDU0270301.1"/>
    <property type="molecule type" value="Genomic_DNA"/>
</dbReference>
<dbReference type="EMBL" id="CP046176">
    <property type="protein sequence ID" value="QJR75084.1"/>
    <property type="molecule type" value="Genomic_DNA"/>
</dbReference>
<reference evidence="14 15" key="3">
    <citation type="journal article" date="2019" name="Nat. Microbiol.">
        <title>Genomic variation and strain-specific functional adaptation in the human gut microbiome during early life.</title>
        <authorList>
            <person name="Vatanen T."/>
            <person name="Plichta D.R."/>
            <person name="Somani J."/>
            <person name="Munch P.C."/>
            <person name="Arthur T.D."/>
            <person name="Hall A.B."/>
            <person name="Rudolf S."/>
            <person name="Oakeley E.J."/>
            <person name="Ke X."/>
            <person name="Young R.A."/>
            <person name="Haiser H.J."/>
            <person name="Kolde R."/>
            <person name="Yassour M."/>
            <person name="Luopajarvi K."/>
            <person name="Siljander H."/>
            <person name="Virtanen S.M."/>
            <person name="Ilonen J."/>
            <person name="Uibo R."/>
            <person name="Tillmann V."/>
            <person name="Mokurov S."/>
            <person name="Dorshakova N."/>
            <person name="Porter J.A."/>
            <person name="McHardy A.C."/>
            <person name="Lahdesmaki H."/>
            <person name="Vlamakis H."/>
            <person name="Huttenhower C."/>
            <person name="Knip M."/>
            <person name="Xavier R.J."/>
        </authorList>
    </citation>
    <scope>NUCLEOTIDE SEQUENCE [LARGE SCALE GENOMIC DNA]</scope>
    <source>
        <strain evidence="10 14">RJX1047</strain>
        <strain evidence="11 15">RJX1052</strain>
    </source>
</reference>
<evidence type="ECO:0000313" key="7">
    <source>
        <dbReference type="EMBL" id="MDU0270301.1"/>
    </source>
</evidence>
<dbReference type="GeneID" id="93445278"/>
<accession>A0A076IPE8</accession>
<dbReference type="AlphaFoldDB" id="A0A076IPE8"/>
<dbReference type="EMBL" id="BQOB01000001">
    <property type="protein sequence ID" value="GKH80784.1"/>
    <property type="molecule type" value="Genomic_DNA"/>
</dbReference>
<evidence type="ECO:0000313" key="3">
    <source>
        <dbReference type="EMBL" id="KAA5384511.1"/>
    </source>
</evidence>
<reference evidence="7" key="8">
    <citation type="submission" date="2023-10" db="EMBL/GenBank/DDBJ databases">
        <title>Genome of Potential pathogenic bacteria in Crohn's disease.</title>
        <authorList>
            <person name="Rodriguez-Palacios A."/>
        </authorList>
    </citation>
    <scope>NUCLEOTIDE SEQUENCE</scope>
    <source>
        <strain evidence="7">CavFT-hAR62</strain>
    </source>
</reference>
<evidence type="ECO:0000313" key="14">
    <source>
        <dbReference type="Proteomes" id="UP000294527"/>
    </source>
</evidence>
<evidence type="ECO:0000313" key="19">
    <source>
        <dbReference type="Proteomes" id="UP000481700"/>
    </source>
</evidence>
<dbReference type="Proteomes" id="UP000481700">
    <property type="component" value="Unassembled WGS sequence"/>
</dbReference>
<evidence type="ECO:0000313" key="1">
    <source>
        <dbReference type="EMBL" id="GKH80784.1"/>
    </source>
</evidence>
<dbReference type="GO" id="GO:0051301">
    <property type="term" value="P:cell division"/>
    <property type="evidence" value="ECO:0007669"/>
    <property type="project" value="UniProtKB-KW"/>
</dbReference>
<dbReference type="RefSeq" id="WP_007834741.1">
    <property type="nucleotide sequence ID" value="NZ_BAABYF010000001.1"/>
</dbReference>
<protein>
    <submittedName>
        <fullName evidence="5">Cell division protein FtsQ</fullName>
    </submittedName>
</protein>
<reference evidence="12" key="7">
    <citation type="journal article" date="2023" name="Nat. Commun.">
        <title>Identification of a novel Human Milk Oligosaccharides utilization cluster in the infant gut commensal Bacteroides dorei.</title>
        <authorList>
            <person name="Kijner S."/>
            <person name="Ennis D."/>
            <person name="Shmorak S."/>
            <person name="Florentin A."/>
            <person name="Yassour M."/>
        </authorList>
    </citation>
    <scope>NUCLEOTIDE SEQUENCE</scope>
    <source>
        <strain evidence="12">2</strain>
    </source>
</reference>
<evidence type="ECO:0000313" key="18">
    <source>
        <dbReference type="Proteomes" id="UP000481616"/>
    </source>
</evidence>
<dbReference type="Proteomes" id="UP001181086">
    <property type="component" value="Unassembled WGS sequence"/>
</dbReference>
<dbReference type="EMBL" id="VVZV01000008">
    <property type="protein sequence ID" value="KAA5320826.1"/>
    <property type="molecule type" value="Genomic_DNA"/>
</dbReference>
<dbReference type="Proteomes" id="UP000294527">
    <property type="component" value="Unassembled WGS sequence"/>
</dbReference>
<name>A0A076IPE8_9BACT</name>
<dbReference type="Proteomes" id="UP000777173">
    <property type="component" value="Unassembled WGS sequence"/>
</dbReference>
<dbReference type="EMBL" id="QRZL01000007">
    <property type="protein sequence ID" value="RGV77995.1"/>
    <property type="molecule type" value="Genomic_DNA"/>
</dbReference>
<dbReference type="Proteomes" id="UP000283678">
    <property type="component" value="Unassembled WGS sequence"/>
</dbReference>
<dbReference type="Proteomes" id="UP001177934">
    <property type="component" value="Chromosome"/>
</dbReference>
<reference evidence="1" key="6">
    <citation type="submission" date="2022-01" db="EMBL/GenBank/DDBJ databases">
        <title>Novel bile acid biosynthetic pathways are enriched in the microbiome of centenarians.</title>
        <authorList>
            <person name="Sato Y."/>
            <person name="Atarashi K."/>
            <person name="Plichta R.D."/>
            <person name="Arai Y."/>
            <person name="Sasajima S."/>
            <person name="Kearney M.S."/>
            <person name="Suda W."/>
            <person name="Takeshita K."/>
            <person name="Sasaki T."/>
            <person name="Okamoto S."/>
            <person name="Skelly N.A."/>
            <person name="Okamura Y."/>
            <person name="Vlamakis H."/>
            <person name="Li Y."/>
            <person name="Tanoue T."/>
            <person name="Takei H."/>
            <person name="Nittono H."/>
            <person name="Narushima S."/>
            <person name="Irie J."/>
            <person name="Itoh H."/>
            <person name="Moriya K."/>
            <person name="Sugiura Y."/>
            <person name="Suematsu M."/>
            <person name="Moritoki N."/>
            <person name="Shibata S."/>
            <person name="Littman R.D."/>
            <person name="Fischbach A.M."/>
            <person name="Uwamino Y."/>
            <person name="Inoue T."/>
            <person name="Honda A."/>
            <person name="Hattori M."/>
            <person name="Murai T."/>
            <person name="Xavier J.R."/>
            <person name="Hirose N."/>
            <person name="Honda K."/>
        </authorList>
    </citation>
    <scope>NUCLEOTIDE SEQUENCE</scope>
    <source>
        <strain evidence="1">CE91-St7</strain>
    </source>
</reference>
<dbReference type="Proteomes" id="UP000441162">
    <property type="component" value="Unassembled WGS sequence"/>
</dbReference>
<reference evidence="6" key="5">
    <citation type="submission" date="2021-06" db="EMBL/GenBank/DDBJ databases">
        <title>Collection of gut derived symbiotic bacterial strains cultured from healthy donors.</title>
        <authorList>
            <person name="Lin H."/>
            <person name="Littmann E."/>
            <person name="Pamer E.G."/>
        </authorList>
    </citation>
    <scope>NUCLEOTIDE SEQUENCE</scope>
    <source>
        <strain evidence="6">MSK.5.10</strain>
    </source>
</reference>
<evidence type="ECO:0000313" key="6">
    <source>
        <dbReference type="EMBL" id="MBV3123744.1"/>
    </source>
</evidence>
<evidence type="ECO:0000313" key="8">
    <source>
        <dbReference type="EMBL" id="QJR75084.1"/>
    </source>
</evidence>
<dbReference type="Proteomes" id="UP000294834">
    <property type="component" value="Unassembled WGS sequence"/>
</dbReference>
<sequence>MIKKILILLFLLLITAYLIVAVTAFNTKPADQVCKGMELIIKDSIDHGFISQKEVLRLLNGKKLSPVGKKMGDINTRLLEEELSQHPLIENVECYRTPGCKIGIEVTQRLPILRVMANNGDNYYIDNKGKIMPIPNSSAHVAVVTGYVDRDFAVKELYTLGAFLQAHPLWDAQIEQINVTQAKELELVPRVGEHIIFLGKPGNYEEKFEKLKTFYEKGLNQVGWNKYSRISLEFNNQIICTKKEK</sequence>
<dbReference type="KEGG" id="bdo:EL88_01800"/>
<evidence type="ECO:0000313" key="12">
    <source>
        <dbReference type="EMBL" id="WHX10563.1"/>
    </source>
</evidence>
<dbReference type="EMBL" id="VVZA01000007">
    <property type="protein sequence ID" value="KAA5405340.1"/>
    <property type="molecule type" value="Genomic_DNA"/>
</dbReference>
<dbReference type="Proteomes" id="UP001055104">
    <property type="component" value="Unassembled WGS sequence"/>
</dbReference>
<reference evidence="16 17" key="2">
    <citation type="journal article" date="2019" name="Nat. Med.">
        <title>A library of human gut bacterial isolates paired with longitudinal multiomics data enables mechanistic microbiome research.</title>
        <authorList>
            <person name="Poyet M."/>
            <person name="Groussin M."/>
            <person name="Gibbons S.M."/>
            <person name="Avila-Pacheco J."/>
            <person name="Jiang X."/>
            <person name="Kearney S.M."/>
            <person name="Perrotta A.R."/>
            <person name="Berdy B."/>
            <person name="Zhao S."/>
            <person name="Lieberman T.D."/>
            <person name="Swanson P.K."/>
            <person name="Smith M."/>
            <person name="Roesemann S."/>
            <person name="Alexander J.E."/>
            <person name="Rich S.A."/>
            <person name="Livny J."/>
            <person name="Vlamakis H."/>
            <person name="Clish C."/>
            <person name="Bullock K."/>
            <person name="Deik A."/>
            <person name="Scott J."/>
            <person name="Pierce K.A."/>
            <person name="Xavier R.J."/>
            <person name="Alm E.J."/>
        </authorList>
    </citation>
    <scope>NUCLEOTIDE SEQUENCE [LARGE SCALE GENOMIC DNA]</scope>
    <source>
        <strain evidence="4 18">BIOML-A1</strain>
        <strain evidence="2 19">BIOML-A25</strain>
        <strain evidence="5 17">BIOML-A4</strain>
        <strain evidence="3 16">BIOML-A5</strain>
    </source>
</reference>
<evidence type="ECO:0000313" key="5">
    <source>
        <dbReference type="EMBL" id="KAA5405340.1"/>
    </source>
</evidence>
<dbReference type="EMBL" id="VVZB01000003">
    <property type="protein sequence ID" value="KAA5384511.1"/>
    <property type="molecule type" value="Genomic_DNA"/>
</dbReference>
<reference evidence="9 13" key="1">
    <citation type="submission" date="2018-08" db="EMBL/GenBank/DDBJ databases">
        <title>A genome reference for cultivated species of the human gut microbiota.</title>
        <authorList>
            <person name="Zou Y."/>
            <person name="Xue W."/>
            <person name="Luo G."/>
        </authorList>
    </citation>
    <scope>NUCLEOTIDE SEQUENCE [LARGE SCALE GENOMIC DNA]</scope>
    <source>
        <strain evidence="9 13">AF14-1AC</strain>
    </source>
</reference>
<evidence type="ECO:0000313" key="16">
    <source>
        <dbReference type="Proteomes" id="UP000347681"/>
    </source>
</evidence>
<reference evidence="8 20" key="4">
    <citation type="submission" date="2019-11" db="EMBL/GenBank/DDBJ databases">
        <title>Complete genome sequence of Bacteroides dorei DSM 17855.</title>
        <authorList>
            <person name="Russell J.T."/>
        </authorList>
    </citation>
    <scope>NUCLEOTIDE SEQUENCE [LARGE SCALE GENOMIC DNA]</scope>
    <source>
        <strain evidence="8 20">DSM 17855</strain>
    </source>
</reference>
<evidence type="ECO:0000313" key="11">
    <source>
        <dbReference type="EMBL" id="TDB06065.1"/>
    </source>
</evidence>
<evidence type="ECO:0000313" key="17">
    <source>
        <dbReference type="Proteomes" id="UP000441162"/>
    </source>
</evidence>
<evidence type="ECO:0000313" key="20">
    <source>
        <dbReference type="Proteomes" id="UP000500949"/>
    </source>
</evidence>
<dbReference type="Proteomes" id="UP000481616">
    <property type="component" value="Unassembled WGS sequence"/>
</dbReference>
<keyword evidence="5" id="KW-0131">Cell cycle</keyword>
<organism evidence="5 17">
    <name type="scientific">Phocaeicola dorei</name>
    <dbReference type="NCBI Taxonomy" id="357276"/>
    <lineage>
        <taxon>Bacteria</taxon>
        <taxon>Pseudomonadati</taxon>
        <taxon>Bacteroidota</taxon>
        <taxon>Bacteroidia</taxon>
        <taxon>Bacteroidales</taxon>
        <taxon>Bacteroidaceae</taxon>
        <taxon>Phocaeicola</taxon>
    </lineage>
</organism>
<dbReference type="EMBL" id="VVYY01000008">
    <property type="protein sequence ID" value="KAA5398078.1"/>
    <property type="molecule type" value="Genomic_DNA"/>
</dbReference>
<dbReference type="EMBL" id="CP126056">
    <property type="protein sequence ID" value="WHX10563.1"/>
    <property type="molecule type" value="Genomic_DNA"/>
</dbReference>
<keyword evidence="5" id="KW-0132">Cell division</keyword>
<evidence type="ECO:0000313" key="9">
    <source>
        <dbReference type="EMBL" id="RGV77995.1"/>
    </source>
</evidence>
<proteinExistence type="predicted"/>
<evidence type="ECO:0000313" key="10">
    <source>
        <dbReference type="EMBL" id="TDA72663.1"/>
    </source>
</evidence>
<dbReference type="Proteomes" id="UP000500949">
    <property type="component" value="Chromosome"/>
</dbReference>
<evidence type="ECO:0000313" key="13">
    <source>
        <dbReference type="Proteomes" id="UP000283678"/>
    </source>
</evidence>
<dbReference type="eggNOG" id="COG1589">
    <property type="taxonomic scope" value="Bacteria"/>
</dbReference>
<evidence type="ECO:0000313" key="2">
    <source>
        <dbReference type="EMBL" id="KAA5320826.1"/>
    </source>
</evidence>
<dbReference type="KEGG" id="bdh:GV66_04395"/>
<dbReference type="EMBL" id="SLTU01000002">
    <property type="protein sequence ID" value="TDA72663.1"/>
    <property type="molecule type" value="Genomic_DNA"/>
</dbReference>
<gene>
    <name evidence="1" type="ORF">CE91St7_16680</name>
    <name evidence="9" type="ORF">DWW04_08730</name>
    <name evidence="10" type="ORF">E1I98_14550</name>
    <name evidence="11" type="ORF">E1J06_00800</name>
    <name evidence="5" type="ORF">F2Y51_09935</name>
    <name evidence="4" type="ORF">F2Y58_11120</name>
    <name evidence="3" type="ORF">F2Y61_09600</name>
    <name evidence="2" type="ORF">F2Z07_09045</name>
    <name evidence="8" type="ORF">GKD17_01130</name>
    <name evidence="6" type="ORF">KSU80_11195</name>
    <name evidence="12" type="ORF">QNN11_03430</name>
    <name evidence="7" type="ORF">RVH45_10405</name>
</gene>
<evidence type="ECO:0000313" key="4">
    <source>
        <dbReference type="EMBL" id="KAA5398078.1"/>
    </source>
</evidence>
<evidence type="ECO:0000313" key="15">
    <source>
        <dbReference type="Proteomes" id="UP000294834"/>
    </source>
</evidence>